<comment type="caution">
    <text evidence="1">The sequence shown here is derived from an EMBL/GenBank/DDBJ whole genome shotgun (WGS) entry which is preliminary data.</text>
</comment>
<dbReference type="AlphaFoldDB" id="A0A2V2MTL0"/>
<dbReference type="OrthoDB" id="114322at2157"/>
<dbReference type="Proteomes" id="UP000245657">
    <property type="component" value="Unassembled WGS sequence"/>
</dbReference>
<dbReference type="GeneID" id="97548236"/>
<evidence type="ECO:0008006" key="3">
    <source>
        <dbReference type="Google" id="ProtNLM"/>
    </source>
</evidence>
<sequence length="191" mass="21787">MKVIKIPSLLSSVIITALSGIDMMEFTLINHCHYCKGQVKFHDIRIKRFATVIENGERRNISVRVHRYYCQECGKLCYARAPFYPNTKFGSPVADLCMTLAWDHSFNHAAKILNSVGVIIDRGTIRNFSAHEIPPVSYAKIYGLPIPLSVCYLSDLFSRKNWNYQVTQEEILEVCGFPTKMETADLSQYSP</sequence>
<evidence type="ECO:0000313" key="2">
    <source>
        <dbReference type="Proteomes" id="UP000245657"/>
    </source>
</evidence>
<dbReference type="EMBL" id="QGMY01000021">
    <property type="protein sequence ID" value="PWR69660.1"/>
    <property type="molecule type" value="Genomic_DNA"/>
</dbReference>
<reference evidence="1 2" key="1">
    <citation type="submission" date="2018-05" db="EMBL/GenBank/DDBJ databases">
        <title>Draft genome of Methanospirillum lacunae Ki8-1.</title>
        <authorList>
            <person name="Dueholm M.S."/>
            <person name="Nielsen P.H."/>
            <person name="Bakmann L.F."/>
            <person name="Otzen D.E."/>
        </authorList>
    </citation>
    <scope>NUCLEOTIDE SEQUENCE [LARGE SCALE GENOMIC DNA]</scope>
    <source>
        <strain evidence="1 2">Ki8-1</strain>
    </source>
</reference>
<gene>
    <name evidence="1" type="ORF">DK846_17265</name>
</gene>
<name>A0A2V2MTL0_9EURY</name>
<accession>A0A2V2MTL0</accession>
<evidence type="ECO:0000313" key="1">
    <source>
        <dbReference type="EMBL" id="PWR69660.1"/>
    </source>
</evidence>
<proteinExistence type="predicted"/>
<organism evidence="1 2">
    <name type="scientific">Methanospirillum lacunae</name>
    <dbReference type="NCBI Taxonomy" id="668570"/>
    <lineage>
        <taxon>Archaea</taxon>
        <taxon>Methanobacteriati</taxon>
        <taxon>Methanobacteriota</taxon>
        <taxon>Stenosarchaea group</taxon>
        <taxon>Methanomicrobia</taxon>
        <taxon>Methanomicrobiales</taxon>
        <taxon>Methanospirillaceae</taxon>
        <taxon>Methanospirillum</taxon>
    </lineage>
</organism>
<protein>
    <recommendedName>
        <fullName evidence="3">Transposase IS204/IS1001/IS1096/IS1165 zinc-finger domain-containing protein</fullName>
    </recommendedName>
</protein>
<keyword evidence="2" id="KW-1185">Reference proteome</keyword>
<dbReference type="RefSeq" id="WP_109970259.1">
    <property type="nucleotide sequence ID" value="NZ_CP176093.1"/>
</dbReference>